<keyword evidence="9" id="KW-1185">Reference proteome</keyword>
<comment type="subcellular location">
    <subcellularLocation>
        <location evidence="1">Cytoplasm</location>
    </subcellularLocation>
</comment>
<dbReference type="SUPFAM" id="SSF48371">
    <property type="entry name" value="ARM repeat"/>
    <property type="match status" value="1"/>
</dbReference>
<keyword evidence="4" id="KW-0810">Translation regulation</keyword>
<protein>
    <recommendedName>
        <fullName evidence="7">PUM-HD domain-containing protein</fullName>
    </recommendedName>
</protein>
<dbReference type="SMART" id="SM00025">
    <property type="entry name" value="Pumilio"/>
    <property type="match status" value="6"/>
</dbReference>
<keyword evidence="3" id="KW-0677">Repeat</keyword>
<evidence type="ECO:0000256" key="3">
    <source>
        <dbReference type="ARBA" id="ARBA00022737"/>
    </source>
</evidence>
<dbReference type="InterPro" id="IPR001313">
    <property type="entry name" value="Pumilio_RNA-bd_rpt"/>
</dbReference>
<dbReference type="EMBL" id="KI517464">
    <property type="protein sequence ID" value="ESQ42394.1"/>
    <property type="molecule type" value="Genomic_DNA"/>
</dbReference>
<gene>
    <name evidence="8" type="ORF">EUTSA_v10015334mg</name>
</gene>
<keyword evidence="5" id="KW-0694">RNA-binding</keyword>
<evidence type="ECO:0000256" key="2">
    <source>
        <dbReference type="ARBA" id="ARBA00022490"/>
    </source>
</evidence>
<dbReference type="InterPro" id="IPR033133">
    <property type="entry name" value="PUM-HD"/>
</dbReference>
<dbReference type="Gene3D" id="1.25.10.10">
    <property type="entry name" value="Leucine-rich Repeat Variant"/>
    <property type="match status" value="1"/>
</dbReference>
<evidence type="ECO:0000313" key="8">
    <source>
        <dbReference type="EMBL" id="ESQ42394.1"/>
    </source>
</evidence>
<dbReference type="GO" id="GO:0006417">
    <property type="term" value="P:regulation of translation"/>
    <property type="evidence" value="ECO:0007669"/>
    <property type="project" value="UniProtKB-KW"/>
</dbReference>
<evidence type="ECO:0000256" key="1">
    <source>
        <dbReference type="ARBA" id="ARBA00004496"/>
    </source>
</evidence>
<dbReference type="AlphaFoldDB" id="V4LF83"/>
<sequence length="359" mass="40934">MANSDPFSMSTMLNSLQQQLRLSTATEPTNPTVAPPPPPPRGIPIAIPPPGFTQPCGTLQELEMRLQWMFNLMTNNEEDDDNAPPFKEMISKLDRRELQGMASLLTSDSDYFLEIARNNNGSNRLQILLGKSDDVDAFISAAILRRFLHVMTDKNALYVAIRGLRVFNEENKESYYEQILHHALRLASHRYGCISLNNIITDLDHPYYREQLLELLAQNALWLSNDASGNFVVQHLLKQNNLRCTKNIAINLYGHCVDLSFKKYGSYIVEKLLEKDESMEVVVLELLKCDGDRLMRLARHEFGNFVVGKALRVTQKEMIRAHQFRGLVNKLVPFLQFFRRSRGSNIAAILESVLQILVS</sequence>
<dbReference type="InterPro" id="IPR016024">
    <property type="entry name" value="ARM-type_fold"/>
</dbReference>
<feature type="domain" description="PUM-HD" evidence="7">
    <location>
        <begin position="3"/>
        <end position="354"/>
    </location>
</feature>
<dbReference type="KEGG" id="eus:EUTSA_v10015334mg"/>
<dbReference type="PROSITE" id="PS50303">
    <property type="entry name" value="PUM_HD"/>
    <property type="match status" value="1"/>
</dbReference>
<keyword evidence="2" id="KW-0963">Cytoplasm</keyword>
<evidence type="ECO:0000256" key="5">
    <source>
        <dbReference type="ARBA" id="ARBA00022884"/>
    </source>
</evidence>
<feature type="repeat" description="Pumilio" evidence="6">
    <location>
        <begin position="251"/>
        <end position="288"/>
    </location>
</feature>
<evidence type="ECO:0000256" key="4">
    <source>
        <dbReference type="ARBA" id="ARBA00022845"/>
    </source>
</evidence>
<dbReference type="PANTHER" id="PTHR12537:SF168">
    <property type="entry name" value="PUM-HD DOMAIN-CONTAINING PROTEIN"/>
    <property type="match status" value="1"/>
</dbReference>
<dbReference type="PROSITE" id="PS50302">
    <property type="entry name" value="PUM"/>
    <property type="match status" value="1"/>
</dbReference>
<dbReference type="PANTHER" id="PTHR12537">
    <property type="entry name" value="RNA BINDING PROTEIN PUMILIO-RELATED"/>
    <property type="match status" value="1"/>
</dbReference>
<organism evidence="8 9">
    <name type="scientific">Eutrema salsugineum</name>
    <name type="common">Saltwater cress</name>
    <name type="synonym">Sisymbrium salsugineum</name>
    <dbReference type="NCBI Taxonomy" id="72664"/>
    <lineage>
        <taxon>Eukaryota</taxon>
        <taxon>Viridiplantae</taxon>
        <taxon>Streptophyta</taxon>
        <taxon>Embryophyta</taxon>
        <taxon>Tracheophyta</taxon>
        <taxon>Spermatophyta</taxon>
        <taxon>Magnoliopsida</taxon>
        <taxon>eudicotyledons</taxon>
        <taxon>Gunneridae</taxon>
        <taxon>Pentapetalae</taxon>
        <taxon>rosids</taxon>
        <taxon>malvids</taxon>
        <taxon>Brassicales</taxon>
        <taxon>Brassicaceae</taxon>
        <taxon>Eutremeae</taxon>
        <taxon>Eutrema</taxon>
    </lineage>
</organism>
<evidence type="ECO:0000313" key="9">
    <source>
        <dbReference type="Proteomes" id="UP000030689"/>
    </source>
</evidence>
<dbReference type="GO" id="GO:0003729">
    <property type="term" value="F:mRNA binding"/>
    <property type="evidence" value="ECO:0007669"/>
    <property type="project" value="TreeGrafter"/>
</dbReference>
<name>V4LF83_EUTSA</name>
<dbReference type="OMA" id="IVTQRRM"/>
<evidence type="ECO:0000256" key="6">
    <source>
        <dbReference type="PROSITE-ProRule" id="PRU00317"/>
    </source>
</evidence>
<dbReference type="eggNOG" id="KOG2049">
    <property type="taxonomic scope" value="Eukaryota"/>
</dbReference>
<dbReference type="InterPro" id="IPR011989">
    <property type="entry name" value="ARM-like"/>
</dbReference>
<dbReference type="Pfam" id="PF00806">
    <property type="entry name" value="PUF"/>
    <property type="match status" value="3"/>
</dbReference>
<proteinExistence type="predicted"/>
<dbReference type="GO" id="GO:0005737">
    <property type="term" value="C:cytoplasm"/>
    <property type="evidence" value="ECO:0007669"/>
    <property type="project" value="UniProtKB-SubCell"/>
</dbReference>
<reference evidence="8 9" key="1">
    <citation type="journal article" date="2013" name="Front. Plant Sci.">
        <title>The Reference Genome of the Halophytic Plant Eutrema salsugineum.</title>
        <authorList>
            <person name="Yang R."/>
            <person name="Jarvis D.E."/>
            <person name="Chen H."/>
            <person name="Beilstein M.A."/>
            <person name="Grimwood J."/>
            <person name="Jenkins J."/>
            <person name="Shu S."/>
            <person name="Prochnik S."/>
            <person name="Xin M."/>
            <person name="Ma C."/>
            <person name="Schmutz J."/>
            <person name="Wing R.A."/>
            <person name="Mitchell-Olds T."/>
            <person name="Schumaker K.S."/>
            <person name="Wang X."/>
        </authorList>
    </citation>
    <scope>NUCLEOTIDE SEQUENCE [LARGE SCALE GENOMIC DNA]</scope>
</reference>
<evidence type="ECO:0000259" key="7">
    <source>
        <dbReference type="PROSITE" id="PS50303"/>
    </source>
</evidence>
<dbReference type="Gramene" id="ESQ42394">
    <property type="protein sequence ID" value="ESQ42394"/>
    <property type="gene ID" value="EUTSA_v10015334mg"/>
</dbReference>
<accession>V4LF83</accession>
<dbReference type="Proteomes" id="UP000030689">
    <property type="component" value="Unassembled WGS sequence"/>
</dbReference>